<dbReference type="Proteomes" id="UP000701801">
    <property type="component" value="Unassembled WGS sequence"/>
</dbReference>
<dbReference type="EMBL" id="CAJVRM010000716">
    <property type="protein sequence ID" value="CAG8983167.1"/>
    <property type="molecule type" value="Genomic_DNA"/>
</dbReference>
<dbReference type="InterPro" id="IPR053037">
    <property type="entry name" value="Pericyclase_pydY-like"/>
</dbReference>
<dbReference type="InterPro" id="IPR012674">
    <property type="entry name" value="Calycin"/>
</dbReference>
<dbReference type="AlphaFoldDB" id="A0A9N9M2Z4"/>
<dbReference type="Gene3D" id="2.40.128.20">
    <property type="match status" value="1"/>
</dbReference>
<evidence type="ECO:0008006" key="3">
    <source>
        <dbReference type="Google" id="ProtNLM"/>
    </source>
</evidence>
<dbReference type="PANTHER" id="PTHR38115:SF1">
    <property type="entry name" value="LIPOCALIN-LIKE DOMAIN-CONTAINING PROTEIN"/>
    <property type="match status" value="1"/>
</dbReference>
<name>A0A9N9M2Z4_9HELO</name>
<protein>
    <recommendedName>
        <fullName evidence="3">LCCL domain-containing protein</fullName>
    </recommendedName>
</protein>
<evidence type="ECO:0000313" key="1">
    <source>
        <dbReference type="EMBL" id="CAG8983167.1"/>
    </source>
</evidence>
<dbReference type="OrthoDB" id="425354at2759"/>
<sequence>MAAPPEVTIKNLAGDWNKTLSDDLDEVLALQGVGWLLRRAIGLATVTLHVKQYTDDAGVTHVDIDQTATGGIKGTSETRTLDWTFRPHEDYLFGKIEGKARWVTLSEAGDDFQKQGFLETDEECGGPDGQRHVEAYANNKDKKWDADQIWGFEMIDGARYYTRRVVVKKTHGSNKILKIRLVYNWAGKSA</sequence>
<organism evidence="1 2">
    <name type="scientific">Hymenoscyphus albidus</name>
    <dbReference type="NCBI Taxonomy" id="595503"/>
    <lineage>
        <taxon>Eukaryota</taxon>
        <taxon>Fungi</taxon>
        <taxon>Dikarya</taxon>
        <taxon>Ascomycota</taxon>
        <taxon>Pezizomycotina</taxon>
        <taxon>Leotiomycetes</taxon>
        <taxon>Helotiales</taxon>
        <taxon>Helotiaceae</taxon>
        <taxon>Hymenoscyphus</taxon>
    </lineage>
</organism>
<keyword evidence="2" id="KW-1185">Reference proteome</keyword>
<proteinExistence type="predicted"/>
<evidence type="ECO:0000313" key="2">
    <source>
        <dbReference type="Proteomes" id="UP000701801"/>
    </source>
</evidence>
<comment type="caution">
    <text evidence="1">The sequence shown here is derived from an EMBL/GenBank/DDBJ whole genome shotgun (WGS) entry which is preliminary data.</text>
</comment>
<reference evidence="1" key="1">
    <citation type="submission" date="2021-07" db="EMBL/GenBank/DDBJ databases">
        <authorList>
            <person name="Durling M."/>
        </authorList>
    </citation>
    <scope>NUCLEOTIDE SEQUENCE</scope>
</reference>
<accession>A0A9N9M2Z4</accession>
<dbReference type="SUPFAM" id="SSF50814">
    <property type="entry name" value="Lipocalins"/>
    <property type="match status" value="1"/>
</dbReference>
<gene>
    <name evidence="1" type="ORF">HYALB_00010315</name>
</gene>
<dbReference type="PANTHER" id="PTHR38115">
    <property type="entry name" value="LIPOCALIN-LIKE DOMAIN-CONTAINING PROTEIN"/>
    <property type="match status" value="1"/>
</dbReference>